<dbReference type="SMART" id="SM00342">
    <property type="entry name" value="HTH_ARAC"/>
    <property type="match status" value="1"/>
</dbReference>
<dbReference type="Pfam" id="PF12833">
    <property type="entry name" value="HTH_18"/>
    <property type="match status" value="1"/>
</dbReference>
<evidence type="ECO:0000256" key="2">
    <source>
        <dbReference type="ARBA" id="ARBA00023125"/>
    </source>
</evidence>
<dbReference type="PANTHER" id="PTHR43280:SF34">
    <property type="entry name" value="ARAC-FAMILY TRANSCRIPTIONAL REGULATOR"/>
    <property type="match status" value="1"/>
</dbReference>
<gene>
    <name evidence="5" type="ORF">H8707_12335</name>
</gene>
<keyword evidence="6" id="KW-1185">Reference proteome</keyword>
<dbReference type="Gene3D" id="1.10.10.60">
    <property type="entry name" value="Homeodomain-like"/>
    <property type="match status" value="1"/>
</dbReference>
<organism evidence="5 6">
    <name type="scientific">Paratissierella segnis</name>
    <dbReference type="NCBI Taxonomy" id="2763679"/>
    <lineage>
        <taxon>Bacteria</taxon>
        <taxon>Bacillati</taxon>
        <taxon>Bacillota</taxon>
        <taxon>Tissierellia</taxon>
        <taxon>Tissierellales</taxon>
        <taxon>Tissierellaceae</taxon>
        <taxon>Paratissierella</taxon>
    </lineage>
</organism>
<dbReference type="InterPro" id="IPR011051">
    <property type="entry name" value="RmlC_Cupin_sf"/>
</dbReference>
<dbReference type="Proteomes" id="UP000601171">
    <property type="component" value="Unassembled WGS sequence"/>
</dbReference>
<dbReference type="PANTHER" id="PTHR43280">
    <property type="entry name" value="ARAC-FAMILY TRANSCRIPTIONAL REGULATOR"/>
    <property type="match status" value="1"/>
</dbReference>
<dbReference type="CDD" id="cd02208">
    <property type="entry name" value="cupin_RmlC-like"/>
    <property type="match status" value="1"/>
</dbReference>
<evidence type="ECO:0000256" key="3">
    <source>
        <dbReference type="ARBA" id="ARBA00023163"/>
    </source>
</evidence>
<dbReference type="GO" id="GO:0043565">
    <property type="term" value="F:sequence-specific DNA binding"/>
    <property type="evidence" value="ECO:0007669"/>
    <property type="project" value="InterPro"/>
</dbReference>
<dbReference type="InterPro" id="IPR018060">
    <property type="entry name" value="HTH_AraC"/>
</dbReference>
<comment type="caution">
    <text evidence="5">The sequence shown here is derived from an EMBL/GenBank/DDBJ whole genome shotgun (WGS) entry which is preliminary data.</text>
</comment>
<feature type="domain" description="HTH araC/xylS-type" evidence="4">
    <location>
        <begin position="191"/>
        <end position="289"/>
    </location>
</feature>
<sequence length="472" mass="56761">MDNIIKEEIIDVKEKPYAIKIQAMNGYPIHWHENITEVLMPLEDSIEVYANFEHILVKKGDFWIVNNKTIHSVKSSSKVMVAVFHIDLNYYEKYFEYIKYMFFRNNMYSEDNVIIESDNYDDDKRSSYKVRFRNLLISVLTDATSNDKIAKELTKDSIYQLVAFMVKEFDWLKFANKSNKNFSPLQLNRYHRSIKYIDENYKDKITLDDIANNEYITKNYLSHLWRNLSYFSFQERLNYERVMKSGFLLLTANMSISSISESCGFSDVKYYYLHFKRWYGCSPLEFKKRCLDFMHINLSYEDLELDNMAKIIEDYIKNIILPEYARENIWNTTELFDNYVRMKYLYKIDKITPQRPPRNVSIDILNTNNFKMIKNIPYFNWQNIDLLVNFSETSNFDFNIKIECEKINNKNFKKVVGKFLNSCIYRYSEITIAKWVFFIFYSDEMSFKRANAIGDLIESKIENAKIKYFFEV</sequence>
<dbReference type="AlphaFoldDB" id="A0A926ILU4"/>
<proteinExistence type="predicted"/>
<dbReference type="RefSeq" id="WP_262430462.1">
    <property type="nucleotide sequence ID" value="NZ_JACRTG010000029.1"/>
</dbReference>
<dbReference type="InterPro" id="IPR014710">
    <property type="entry name" value="RmlC-like_jellyroll"/>
</dbReference>
<dbReference type="EMBL" id="JACRTG010000029">
    <property type="protein sequence ID" value="MBC8589003.1"/>
    <property type="molecule type" value="Genomic_DNA"/>
</dbReference>
<keyword evidence="1" id="KW-0805">Transcription regulation</keyword>
<dbReference type="InterPro" id="IPR009057">
    <property type="entry name" value="Homeodomain-like_sf"/>
</dbReference>
<dbReference type="SUPFAM" id="SSF46689">
    <property type="entry name" value="Homeodomain-like"/>
    <property type="match status" value="1"/>
</dbReference>
<protein>
    <submittedName>
        <fullName evidence="5">AraC family transcriptional regulator</fullName>
    </submittedName>
</protein>
<accession>A0A926ILU4</accession>
<evidence type="ECO:0000259" key="4">
    <source>
        <dbReference type="PROSITE" id="PS01124"/>
    </source>
</evidence>
<dbReference type="PROSITE" id="PS01124">
    <property type="entry name" value="HTH_ARAC_FAMILY_2"/>
    <property type="match status" value="1"/>
</dbReference>
<dbReference type="GO" id="GO:0003700">
    <property type="term" value="F:DNA-binding transcription factor activity"/>
    <property type="evidence" value="ECO:0007669"/>
    <property type="project" value="InterPro"/>
</dbReference>
<keyword evidence="3" id="KW-0804">Transcription</keyword>
<keyword evidence="2" id="KW-0238">DNA-binding</keyword>
<evidence type="ECO:0000313" key="6">
    <source>
        <dbReference type="Proteomes" id="UP000601171"/>
    </source>
</evidence>
<evidence type="ECO:0000313" key="5">
    <source>
        <dbReference type="EMBL" id="MBC8589003.1"/>
    </source>
</evidence>
<dbReference type="Gene3D" id="2.60.120.10">
    <property type="entry name" value="Jelly Rolls"/>
    <property type="match status" value="1"/>
</dbReference>
<evidence type="ECO:0000256" key="1">
    <source>
        <dbReference type="ARBA" id="ARBA00023015"/>
    </source>
</evidence>
<reference evidence="5" key="1">
    <citation type="submission" date="2020-08" db="EMBL/GenBank/DDBJ databases">
        <title>Genome public.</title>
        <authorList>
            <person name="Liu C."/>
            <person name="Sun Q."/>
        </authorList>
    </citation>
    <scope>NUCLEOTIDE SEQUENCE</scope>
    <source>
        <strain evidence="5">BX21</strain>
    </source>
</reference>
<name>A0A926ILU4_9FIRM</name>
<dbReference type="SUPFAM" id="SSF51182">
    <property type="entry name" value="RmlC-like cupins"/>
    <property type="match status" value="1"/>
</dbReference>